<protein>
    <submittedName>
        <fullName evidence="5">Capsid protein</fullName>
    </submittedName>
</protein>
<evidence type="ECO:0000313" key="5">
    <source>
        <dbReference type="EMBL" id="QKN88882.1"/>
    </source>
</evidence>
<dbReference type="EMBL" id="MT138054">
    <property type="protein sequence ID" value="QKN88868.1"/>
    <property type="molecule type" value="Genomic_DNA"/>
</dbReference>
<accession>A0A6M9Z8Q6</accession>
<dbReference type="EMBL" id="MT138061">
    <property type="protein sequence ID" value="QKN88882.1"/>
    <property type="molecule type" value="Genomic_DNA"/>
</dbReference>
<dbReference type="GO" id="GO:0006644">
    <property type="term" value="P:phospholipid metabolic process"/>
    <property type="evidence" value="ECO:0007669"/>
    <property type="project" value="InterPro"/>
</dbReference>
<feature type="compositionally biased region" description="Polar residues" evidence="1">
    <location>
        <begin position="103"/>
        <end position="122"/>
    </location>
</feature>
<dbReference type="GO" id="GO:0005198">
    <property type="term" value="F:structural molecule activity"/>
    <property type="evidence" value="ECO:0007669"/>
    <property type="project" value="InterPro"/>
</dbReference>
<name>A0A6M9Z8Q6_9VIRU</name>
<proteinExistence type="predicted"/>
<organism evidence="5">
    <name type="scientific">Cressdnaviricota sp</name>
    <dbReference type="NCBI Taxonomy" id="2748378"/>
    <lineage>
        <taxon>Viruses</taxon>
        <taxon>Monodnaviria</taxon>
        <taxon>Shotokuvirae</taxon>
        <taxon>Cressdnaviricota</taxon>
    </lineage>
</organism>
<dbReference type="InterPro" id="IPR013607">
    <property type="entry name" value="Phospholipase_A2-like"/>
</dbReference>
<feature type="region of interest" description="Disordered" evidence="1">
    <location>
        <begin position="97"/>
        <end position="164"/>
    </location>
</feature>
<dbReference type="Gene3D" id="1.20.90.10">
    <property type="entry name" value="Phospholipase A2 domain"/>
    <property type="match status" value="1"/>
</dbReference>
<evidence type="ECO:0000259" key="2">
    <source>
        <dbReference type="Pfam" id="PF08398"/>
    </source>
</evidence>
<dbReference type="EMBL" id="MN928922">
    <property type="protein sequence ID" value="QJI53467.1"/>
    <property type="molecule type" value="Genomic_DNA"/>
</dbReference>
<dbReference type="GO" id="GO:0004623">
    <property type="term" value="F:phospholipase A2 activity"/>
    <property type="evidence" value="ECO:0007669"/>
    <property type="project" value="InterPro"/>
</dbReference>
<sequence>MVYKRKRGFHIPGYNYCGPGTYYSGKQPDPINRIDAACKRHDNDPRFTYDYYNDADEDLIRDVEKYYKDDPIAAGIVSGVFRTKRYITPYKRHKLAQNDEDLPSNSLSNVPNRSIGKDSTSMRYAKRARSRIRRMGYGKRRRYSNRLSATKSTRRASTGKKSYDKSFSQKVARVLNPSRSYEYSNGSAITFPSSQNNSFIVDPHVMPITTRTASTDISLARKSRLFTIYNKITGDTISTAAGGYTSQAFWAMNRREYFKFSNFSNSTMFITVYWVCPRKPVVDPEPLNYLDAAYASTLQFIGEPPANLIGSTIAVNNHKYLDKQVNIKELPQFNKWWSILRRKDIKLEPNDQTTIVLYNKDRLINSSDYGALECIRDKRLLLRVRTELTADGTIATSFGNKGYSFTSQTLVTYVQQKCDIAPRISKQKQSFIENPTGTGVNFGNDPKMVGDPVDDAGAPMNDVS</sequence>
<dbReference type="InterPro" id="IPR036444">
    <property type="entry name" value="PLipase_A2_dom_sf"/>
</dbReference>
<feature type="domain" description="Phospholipase A2-like" evidence="2">
    <location>
        <begin position="7"/>
        <end position="84"/>
    </location>
</feature>
<evidence type="ECO:0000256" key="1">
    <source>
        <dbReference type="SAM" id="MobiDB-lite"/>
    </source>
</evidence>
<feature type="region of interest" description="Disordered" evidence="1">
    <location>
        <begin position="435"/>
        <end position="464"/>
    </location>
</feature>
<evidence type="ECO:0000313" key="4">
    <source>
        <dbReference type="EMBL" id="QKN88868.1"/>
    </source>
</evidence>
<feature type="compositionally biased region" description="Basic residues" evidence="1">
    <location>
        <begin position="124"/>
        <end position="144"/>
    </location>
</feature>
<evidence type="ECO:0000313" key="3">
    <source>
        <dbReference type="EMBL" id="QJI53467.1"/>
    </source>
</evidence>
<reference evidence="5" key="2">
    <citation type="submission" date="2020-01" db="EMBL/GenBank/DDBJ databases">
        <title>Viral genomes from wild and zoo birds in China.</title>
        <authorList>
            <person name="Yao Y."/>
            <person name="Shan T."/>
            <person name="Yang S."/>
            <person name="Zhang W."/>
        </authorList>
    </citation>
    <scope>NUCLEOTIDE SEQUENCE</scope>
    <source>
        <strain evidence="4">Zftfla02cir4</strain>
        <strain evidence="5">Zftfla03cir1</strain>
    </source>
</reference>
<reference evidence="3" key="1">
    <citation type="submission" date="2020-01" db="EMBL/GenBank/DDBJ databases">
        <title>Novel CRESS-DNA virus.</title>
        <authorList>
            <person name="Liu Q."/>
            <person name="Shan T."/>
            <person name="Yang S."/>
            <person name="Zhang W."/>
        </authorList>
    </citation>
    <scope>NUCLEOTIDE SEQUENCE</scope>
    <source>
        <strain evidence="3">Fla06cir1</strain>
    </source>
</reference>
<dbReference type="GO" id="GO:0050482">
    <property type="term" value="P:arachidonate secretion"/>
    <property type="evidence" value="ECO:0007669"/>
    <property type="project" value="InterPro"/>
</dbReference>
<dbReference type="Pfam" id="PF08398">
    <property type="entry name" value="Phospholip_A2_4"/>
    <property type="match status" value="1"/>
</dbReference>